<dbReference type="PROSITE" id="PS50883">
    <property type="entry name" value="EAL"/>
    <property type="match status" value="1"/>
</dbReference>
<dbReference type="AlphaFoldDB" id="C3X404"/>
<protein>
    <submittedName>
        <fullName evidence="5">Diguanylate cyclase (GGDEF) domain-containing protein</fullName>
    </submittedName>
</protein>
<dbReference type="SMART" id="SM00062">
    <property type="entry name" value="PBPb"/>
    <property type="match status" value="2"/>
</dbReference>
<accession>C3X404</accession>
<feature type="signal peptide" evidence="2">
    <location>
        <begin position="1"/>
        <end position="26"/>
    </location>
</feature>
<dbReference type="InterPro" id="IPR050706">
    <property type="entry name" value="Cyclic-di-GMP_PDE-like"/>
</dbReference>
<gene>
    <name evidence="5" type="ORF">OFAG_01093</name>
</gene>
<feature type="domain" description="GGDEF" evidence="4">
    <location>
        <begin position="568"/>
        <end position="700"/>
    </location>
</feature>
<dbReference type="PANTHER" id="PTHR33121">
    <property type="entry name" value="CYCLIC DI-GMP PHOSPHODIESTERASE PDEF"/>
    <property type="match status" value="1"/>
</dbReference>
<dbReference type="Proteomes" id="UP000003973">
    <property type="component" value="Unassembled WGS sequence"/>
</dbReference>
<dbReference type="InterPro" id="IPR001638">
    <property type="entry name" value="Solute-binding_3/MltF_N"/>
</dbReference>
<dbReference type="Pfam" id="PF00497">
    <property type="entry name" value="SBP_bac_3"/>
    <property type="match status" value="1"/>
</dbReference>
<dbReference type="SUPFAM" id="SSF141868">
    <property type="entry name" value="EAL domain-like"/>
    <property type="match status" value="1"/>
</dbReference>
<evidence type="ECO:0000259" key="3">
    <source>
        <dbReference type="PROSITE" id="PS50883"/>
    </source>
</evidence>
<dbReference type="Pfam" id="PF00990">
    <property type="entry name" value="GGDEF"/>
    <property type="match status" value="1"/>
</dbReference>
<keyword evidence="2" id="KW-0732">Signal</keyword>
<comment type="caution">
    <text evidence="5">The sequence shown here is derived from an EMBL/GenBank/DDBJ whole genome shotgun (WGS) entry which is preliminary data.</text>
</comment>
<reference evidence="5" key="1">
    <citation type="submission" date="2011-10" db="EMBL/GenBank/DDBJ databases">
        <title>The Genome Sequence of Oxalobacter formigenes HOxBLS.</title>
        <authorList>
            <consortium name="The Broad Institute Genome Sequencing Platform"/>
            <person name="Earl A."/>
            <person name="Ward D."/>
            <person name="Feldgarden M."/>
            <person name="Gevers D."/>
            <person name="Allison M.J."/>
            <person name="Humphrey S."/>
            <person name="Young S.K."/>
            <person name="Zeng Q."/>
            <person name="Gargeya S."/>
            <person name="Fitzgerald M."/>
            <person name="Haas B."/>
            <person name="Abouelleil A."/>
            <person name="Alvarado L."/>
            <person name="Arachchi H.M."/>
            <person name="Berlin A."/>
            <person name="Brown A."/>
            <person name="Chapman S.B."/>
            <person name="Chen Z."/>
            <person name="Dunbar C."/>
            <person name="Freedman E."/>
            <person name="Gearin G."/>
            <person name="Goldberg J."/>
            <person name="Griggs A."/>
            <person name="Gujja S."/>
            <person name="Heiman D."/>
            <person name="Howarth C."/>
            <person name="Larson L."/>
            <person name="Lui A."/>
            <person name="MacDonald P.J.P."/>
            <person name="Montmayeur A."/>
            <person name="Murphy C."/>
            <person name="Neiman D."/>
            <person name="Pearson M."/>
            <person name="Priest M."/>
            <person name="Roberts A."/>
            <person name="Saif S."/>
            <person name="Shea T."/>
            <person name="Shenoy N."/>
            <person name="Sisk P."/>
            <person name="Stolte C."/>
            <person name="Sykes S."/>
            <person name="Wortman J."/>
            <person name="Nusbaum C."/>
            <person name="Birren B."/>
        </authorList>
    </citation>
    <scope>NUCLEOTIDE SEQUENCE [LARGE SCALE GENOMIC DNA]</scope>
    <source>
        <strain evidence="5">HOxBLS</strain>
    </source>
</reference>
<dbReference type="PANTHER" id="PTHR33121:SF70">
    <property type="entry name" value="SIGNALING PROTEIN YKOW"/>
    <property type="match status" value="1"/>
</dbReference>
<keyword evidence="1" id="KW-0472">Membrane</keyword>
<dbReference type="Gene3D" id="3.40.190.10">
    <property type="entry name" value="Periplasmic binding protein-like II"/>
    <property type="match status" value="4"/>
</dbReference>
<dbReference type="GO" id="GO:0071111">
    <property type="term" value="F:cyclic-guanylate-specific phosphodiesterase activity"/>
    <property type="evidence" value="ECO:0007669"/>
    <property type="project" value="InterPro"/>
</dbReference>
<keyword evidence="6" id="KW-1185">Reference proteome</keyword>
<dbReference type="CDD" id="cd01949">
    <property type="entry name" value="GGDEF"/>
    <property type="match status" value="1"/>
</dbReference>
<dbReference type="PROSITE" id="PS50887">
    <property type="entry name" value="GGDEF"/>
    <property type="match status" value="1"/>
</dbReference>
<dbReference type="InterPro" id="IPR000160">
    <property type="entry name" value="GGDEF_dom"/>
</dbReference>
<evidence type="ECO:0000313" key="5">
    <source>
        <dbReference type="EMBL" id="EEO27940.1"/>
    </source>
</evidence>
<keyword evidence="1" id="KW-1133">Transmembrane helix</keyword>
<evidence type="ECO:0000313" key="6">
    <source>
        <dbReference type="Proteomes" id="UP000003973"/>
    </source>
</evidence>
<dbReference type="EMBL" id="ACDP02000010">
    <property type="protein sequence ID" value="EEO27940.1"/>
    <property type="molecule type" value="Genomic_DNA"/>
</dbReference>
<dbReference type="InterPro" id="IPR001633">
    <property type="entry name" value="EAL_dom"/>
</dbReference>
<keyword evidence="1" id="KW-0812">Transmembrane</keyword>
<dbReference type="RefSeq" id="WP_005877291.1">
    <property type="nucleotide sequence ID" value="NZ_CABMNL010000001.1"/>
</dbReference>
<dbReference type="NCBIfam" id="TIGR00254">
    <property type="entry name" value="GGDEF"/>
    <property type="match status" value="1"/>
</dbReference>
<dbReference type="InterPro" id="IPR029787">
    <property type="entry name" value="Nucleotide_cyclase"/>
</dbReference>
<dbReference type="eggNOG" id="COG5001">
    <property type="taxonomic scope" value="Bacteria"/>
</dbReference>
<dbReference type="InterPro" id="IPR043128">
    <property type="entry name" value="Rev_trsase/Diguanyl_cyclase"/>
</dbReference>
<dbReference type="CDD" id="cd13530">
    <property type="entry name" value="PBP2_peptides_like"/>
    <property type="match status" value="1"/>
</dbReference>
<proteinExistence type="predicted"/>
<dbReference type="SUPFAM" id="SSF53850">
    <property type="entry name" value="Periplasmic binding protein-like II"/>
    <property type="match status" value="2"/>
</dbReference>
<dbReference type="HOGENOM" id="CLU_000445_70_36_4"/>
<dbReference type="Gene3D" id="3.20.20.450">
    <property type="entry name" value="EAL domain"/>
    <property type="match status" value="1"/>
</dbReference>
<dbReference type="SUPFAM" id="SSF55073">
    <property type="entry name" value="Nucleotide cyclase"/>
    <property type="match status" value="1"/>
</dbReference>
<feature type="transmembrane region" description="Helical" evidence="1">
    <location>
        <begin position="505"/>
        <end position="527"/>
    </location>
</feature>
<name>C3X404_9BURK</name>
<sequence length="970" mass="110450">MEKRPRHFAAFFLALLFFFLTFPAQAADRPASRIVRVGFPQIAGFGYIDQDGSLGGYNYDYLQKLAQYTNWKYEFVTGTWEECYSRLKKGQIDMLGGMQRTPEREKWFDFSDLESFLNYNVLLVRPDDRRFLDKSPEELGTLSAGSLKGSYETVLFASYAKKQGIRYRLKTYNRSRDMVMALKNGDIDVLLNASSNKINGLRVLASFAPSPLFYAVRKGHKALLDELNAAQSALKSQDRFFDFRLYEKHYGFNETHFPTLTKQEREAIGKTPVLRVAWLNGWRPLSARGNSGVVADIFAFISANTGIKIDYVNVPSHEAAFRKMQDGDVDAIGMVETDSDAITRFGLQPTIPFIQVPIARVTPAGNPPPPSSPERVSFAHYSNEHFINDLKKRHPLIEIVRKDSPHQIFEALANGEIDAGYVNIYSANALMSWPEYSALSFNELATYTTEFAIVFSRDTDRNIVNAFNKYIRQLRNYKLHEFIITNMARQPKRNLFTLIRENPAWAFYGFAFILAMTIGFFTCILVIRNRAHKSITDLIVYDQLTGLPRLMRFAETATKRLNRESGNIRYGVVYININNFKYINDIHDFSKGDELLRAVANRLTAFIQTEQGETVCRESADRFILFLASASEQALKKRMVSLNAALSDFGQILGNYPVTFSCGVYLLQNRDTIDAAINYAHYAQISKNKASYNTFTWFDDAIVERIRENRKIEQLMDGALASGQFVPYFQPKVNMQTGEVVGAEALTRWLVPGSEPVPPDRFIPLFEKNNFIIRLDLYIFEKTCHILKSLMEEGKNVFPVSCNFSHNHFIDHSLPARLMDIARRYKVPFSLLDIEITETSVINDIDAVIWATRELRQAGFRISLDDFGVGYSSVNLLCQIQVDTLKLDKSFLDQASSLPCKRTLIEGIADIAGNLGIDILCEGVETALQVEFLKRTGCTLAQGYYYSKPVPFDEFAQLWLKNSEQDVVLT</sequence>
<evidence type="ECO:0000259" key="4">
    <source>
        <dbReference type="PROSITE" id="PS50887"/>
    </source>
</evidence>
<dbReference type="CDD" id="cd01948">
    <property type="entry name" value="EAL"/>
    <property type="match status" value="1"/>
</dbReference>
<dbReference type="InterPro" id="IPR035919">
    <property type="entry name" value="EAL_sf"/>
</dbReference>
<dbReference type="Pfam" id="PF00563">
    <property type="entry name" value="EAL"/>
    <property type="match status" value="1"/>
</dbReference>
<evidence type="ECO:0000256" key="2">
    <source>
        <dbReference type="SAM" id="SignalP"/>
    </source>
</evidence>
<evidence type="ECO:0000256" key="1">
    <source>
        <dbReference type="SAM" id="Phobius"/>
    </source>
</evidence>
<feature type="chain" id="PRO_5002933715" evidence="2">
    <location>
        <begin position="27"/>
        <end position="970"/>
    </location>
</feature>
<dbReference type="Gene3D" id="3.30.70.270">
    <property type="match status" value="1"/>
</dbReference>
<dbReference type="SMART" id="SM00267">
    <property type="entry name" value="GGDEF"/>
    <property type="match status" value="1"/>
</dbReference>
<feature type="domain" description="EAL" evidence="3">
    <location>
        <begin position="709"/>
        <end position="963"/>
    </location>
</feature>
<dbReference type="SMART" id="SM00052">
    <property type="entry name" value="EAL"/>
    <property type="match status" value="1"/>
</dbReference>
<organism evidence="5 6">
    <name type="scientific">Oxalobacter paraformigenes</name>
    <dbReference type="NCBI Taxonomy" id="556268"/>
    <lineage>
        <taxon>Bacteria</taxon>
        <taxon>Pseudomonadati</taxon>
        <taxon>Pseudomonadota</taxon>
        <taxon>Betaproteobacteria</taxon>
        <taxon>Burkholderiales</taxon>
        <taxon>Oxalobacteraceae</taxon>
        <taxon>Oxalobacter</taxon>
    </lineage>
</organism>